<dbReference type="InterPro" id="IPR011990">
    <property type="entry name" value="TPR-like_helical_dom_sf"/>
</dbReference>
<feature type="coiled-coil region" evidence="2">
    <location>
        <begin position="600"/>
        <end position="627"/>
    </location>
</feature>
<dbReference type="Proteomes" id="UP000244803">
    <property type="component" value="Chromosome 4"/>
</dbReference>
<dbReference type="GO" id="GO:0006383">
    <property type="term" value="P:transcription by RNA polymerase III"/>
    <property type="evidence" value="ECO:0007669"/>
    <property type="project" value="InterPro"/>
</dbReference>
<evidence type="ECO:0000256" key="1">
    <source>
        <dbReference type="PROSITE-ProRule" id="PRU00339"/>
    </source>
</evidence>
<dbReference type="SUPFAM" id="SSF48452">
    <property type="entry name" value="TPR-like"/>
    <property type="match status" value="2"/>
</dbReference>
<proteinExistence type="predicted"/>
<feature type="region of interest" description="Disordered" evidence="3">
    <location>
        <begin position="56"/>
        <end position="87"/>
    </location>
</feature>
<dbReference type="Pfam" id="PF14559">
    <property type="entry name" value="TPR_19"/>
    <property type="match status" value="1"/>
</dbReference>
<dbReference type="Pfam" id="PF13181">
    <property type="entry name" value="TPR_8"/>
    <property type="match status" value="1"/>
</dbReference>
<sequence>MSLDFLSDDYLPGECSDNSVDEDELNSFLMGELTEPSKPKKSSFADKFTAKILKKKNKKRNRESFFLPSSARKKKKKKKTASHSSKLNPELEKLLQEATDLYLNKNFEEAVKILKELVRRAPGLHDPFHMLGLIYQNEFNDVTTATSYYLLAAHLVPTDTELWQRIGEMSQSSGNIDQAIYCFKKCQRDQEGGFNEQAVFALAICYLEKKDYTNAAKRFGVLFKLHPHDKLIANELSKCFQLLGDTHSSLLVLSAYFNMTMDTEILETILELNVTLSLYEECYRILDDICKSNNLTPKSLPVEHLVYYVVCCLNLDKEAQSELDFLYDKHMNVKYMFLIANHLCPKHIEESLKWFKKGFGLIAVADQLDIPTTLKLAKCFIVNSNNHRFLAEVLRKALEKSPSNSEILITLADVLLQLGKNDEADELISKLTLNDLDKIKDIPEPIPEEERIETFRRLNSQILEIEMESLSDANMRIYPCLLSYESTAWLNTKKMNEWIDVFLKVVKDCELDTERAIQKLNKTKNSRTNSLNDLKENMNRDEHSIFMTNESKKSISNKSYSFLKIKKELNLNSAEDILGWSGYEKLIFTATVFMCLCNRVKEAVEMLELISNNKKKYKSNLDSAERKNLIKRIEYIISKCSSFGGLFKIAITYARNNFLKDPYYGSLEEYGLILGTGKLAHAALLPLSSSNERETLLENRAWVTRQLLQYPENFQLLMLGGHFCTISGNWSYATQEYERAYQKKQNDSLVSLCLATSHLNSLNSKITENFNKSLVLGLAFMKKYVDLRMRSIQHLNLPEPIKMVFEAEGMYNIARAYHFMKLFDLAVPLYEKCLDLVSTLECGESLSDVEVECPCIVCEYCRTSESMLPSSCKGFTMASFLYNHARIQVQRCSAYNLFLIHSQNNNMVQASYISSKYIIWN</sequence>
<dbReference type="Gene3D" id="1.25.40.10">
    <property type="entry name" value="Tetratricopeptide repeat domain"/>
    <property type="match status" value="3"/>
</dbReference>
<evidence type="ECO:0000256" key="3">
    <source>
        <dbReference type="SAM" id="MobiDB-lite"/>
    </source>
</evidence>
<dbReference type="PROSITE" id="PS50005">
    <property type="entry name" value="TPR"/>
    <property type="match status" value="1"/>
</dbReference>
<dbReference type="SMART" id="SM00028">
    <property type="entry name" value="TPR"/>
    <property type="match status" value="4"/>
</dbReference>
<dbReference type="InterPro" id="IPR039340">
    <property type="entry name" value="Tfc4/TFIIIC-102/Sfc4"/>
</dbReference>
<gene>
    <name evidence="4" type="ORF">MACJ_002910</name>
</gene>
<protein>
    <submittedName>
        <fullName evidence="4">Transcription factor</fullName>
    </submittedName>
</protein>
<evidence type="ECO:0000313" key="5">
    <source>
        <dbReference type="Proteomes" id="UP000244803"/>
    </source>
</evidence>
<reference evidence="4" key="1">
    <citation type="submission" date="2022-07" db="EMBL/GenBank/DDBJ databases">
        <title>Evaluation of T. orientalis genome assembly methods using nanopore sequencing and analysis of variation between genomes.</title>
        <authorList>
            <person name="Yam J."/>
            <person name="Micallef M.L."/>
            <person name="Liu M."/>
            <person name="Djordjevic S.P."/>
            <person name="Bogema D.R."/>
            <person name="Jenkins C."/>
        </authorList>
    </citation>
    <scope>NUCLEOTIDE SEQUENCE</scope>
    <source>
        <strain evidence="4">Fish Creek</strain>
    </source>
</reference>
<dbReference type="InterPro" id="IPR019734">
    <property type="entry name" value="TPR_rpt"/>
</dbReference>
<dbReference type="EMBL" id="CP056067">
    <property type="protein sequence ID" value="UKJ89658.2"/>
    <property type="molecule type" value="Genomic_DNA"/>
</dbReference>
<evidence type="ECO:0000313" key="4">
    <source>
        <dbReference type="EMBL" id="UKJ89658.2"/>
    </source>
</evidence>
<organism evidence="4 5">
    <name type="scientific">Theileria orientalis</name>
    <dbReference type="NCBI Taxonomy" id="68886"/>
    <lineage>
        <taxon>Eukaryota</taxon>
        <taxon>Sar</taxon>
        <taxon>Alveolata</taxon>
        <taxon>Apicomplexa</taxon>
        <taxon>Aconoidasida</taxon>
        <taxon>Piroplasmida</taxon>
        <taxon>Theileriidae</taxon>
        <taxon>Theileria</taxon>
    </lineage>
</organism>
<feature type="repeat" description="TPR" evidence="1">
    <location>
        <begin position="196"/>
        <end position="229"/>
    </location>
</feature>
<dbReference type="GO" id="GO:0000127">
    <property type="term" value="C:transcription factor TFIIIC complex"/>
    <property type="evidence" value="ECO:0007669"/>
    <property type="project" value="TreeGrafter"/>
</dbReference>
<dbReference type="PANTHER" id="PTHR23082:SF0">
    <property type="entry name" value="GENERAL TRANSCRIPTION FACTOR 3C POLYPEPTIDE 3"/>
    <property type="match status" value="1"/>
</dbReference>
<keyword evidence="1" id="KW-0802">TPR repeat</keyword>
<dbReference type="AlphaFoldDB" id="A0A976M8E2"/>
<dbReference type="OrthoDB" id="9991317at2759"/>
<name>A0A976M8E2_THEOR</name>
<accession>A0A976M8E2</accession>
<keyword evidence="2" id="KW-0175">Coiled coil</keyword>
<feature type="compositionally biased region" description="Basic residues" evidence="3">
    <location>
        <begin position="71"/>
        <end position="81"/>
    </location>
</feature>
<dbReference type="Pfam" id="PF13174">
    <property type="entry name" value="TPR_6"/>
    <property type="match status" value="1"/>
</dbReference>
<evidence type="ECO:0000256" key="2">
    <source>
        <dbReference type="SAM" id="Coils"/>
    </source>
</evidence>
<dbReference type="PANTHER" id="PTHR23082">
    <property type="entry name" value="TRANSCRIPTION INITIATION FACTOR IIIC TFIIIC , POLYPEPTIDE 3-RELATED"/>
    <property type="match status" value="1"/>
</dbReference>